<dbReference type="PANTHER" id="PTHR46111">
    <property type="entry name" value="RIBOSOMAL RNA SMALL SUBUNIT METHYLTRANSFERASE I"/>
    <property type="match status" value="1"/>
</dbReference>
<keyword evidence="4 6" id="KW-0808">Transferase</keyword>
<dbReference type="HOGENOM" id="CLU_044779_2_0_5"/>
<dbReference type="PhylomeDB" id="Q2RN08"/>
<name>Q2RN08_RHORT</name>
<evidence type="ECO:0000259" key="9">
    <source>
        <dbReference type="Pfam" id="PF23016"/>
    </source>
</evidence>
<dbReference type="InterPro" id="IPR000878">
    <property type="entry name" value="4pyrrol_Mease"/>
</dbReference>
<dbReference type="HAMAP" id="MF_01877">
    <property type="entry name" value="16SrRNA_methyltr_I"/>
    <property type="match status" value="1"/>
</dbReference>
<dbReference type="AlphaFoldDB" id="Q2RN08"/>
<dbReference type="Gene3D" id="3.40.1010.10">
    <property type="entry name" value="Cobalt-precorrin-4 Transmethylase, Domain 1"/>
    <property type="match status" value="1"/>
</dbReference>
<dbReference type="FunFam" id="3.40.1010.10:FF:000007">
    <property type="entry name" value="Ribosomal RNA small subunit methyltransferase I"/>
    <property type="match status" value="1"/>
</dbReference>
<evidence type="ECO:0000313" key="10">
    <source>
        <dbReference type="EMBL" id="ABC24487.1"/>
    </source>
</evidence>
<dbReference type="SUPFAM" id="SSF53790">
    <property type="entry name" value="Tetrapyrrole methylase"/>
    <property type="match status" value="1"/>
</dbReference>
<dbReference type="InterPro" id="IPR008189">
    <property type="entry name" value="rRNA_ssu_MeTfrase_I"/>
</dbReference>
<accession>Q2RN08</accession>
<evidence type="ECO:0000313" key="11">
    <source>
        <dbReference type="Proteomes" id="UP000001929"/>
    </source>
</evidence>
<dbReference type="Pfam" id="PF23016">
    <property type="entry name" value="RsmI_C"/>
    <property type="match status" value="1"/>
</dbReference>
<dbReference type="CDD" id="cd11648">
    <property type="entry name" value="RsmI"/>
    <property type="match status" value="1"/>
</dbReference>
<dbReference type="InterPro" id="IPR035996">
    <property type="entry name" value="4pyrrol_Methylase_sf"/>
</dbReference>
<keyword evidence="3 6" id="KW-0489">Methyltransferase</keyword>
<dbReference type="PATRIC" id="fig|269796.9.peg.3816"/>
<evidence type="ECO:0000256" key="3">
    <source>
        <dbReference type="ARBA" id="ARBA00022603"/>
    </source>
</evidence>
<dbReference type="GO" id="GO:0070677">
    <property type="term" value="F:rRNA (cytosine-2'-O-)-methyltransferase activity"/>
    <property type="evidence" value="ECO:0007669"/>
    <property type="project" value="UniProtKB-UniRule"/>
</dbReference>
<dbReference type="InterPro" id="IPR053910">
    <property type="entry name" value="RsmI_HTH"/>
</dbReference>
<protein>
    <recommendedName>
        <fullName evidence="6">Ribosomal RNA small subunit methyltransferase I</fullName>
        <ecNumber evidence="6">2.1.1.198</ecNumber>
    </recommendedName>
    <alternativeName>
        <fullName evidence="6">16S rRNA 2'-O-ribose C1402 methyltransferase</fullName>
    </alternativeName>
    <alternativeName>
        <fullName evidence="6">rRNA (cytidine-2'-O-)-methyltransferase RsmI</fullName>
    </alternativeName>
</protein>
<comment type="catalytic activity">
    <reaction evidence="6">
        <text>cytidine(1402) in 16S rRNA + S-adenosyl-L-methionine = 2'-O-methylcytidine(1402) in 16S rRNA + S-adenosyl-L-homocysteine + H(+)</text>
        <dbReference type="Rhea" id="RHEA:42924"/>
        <dbReference type="Rhea" id="RHEA-COMP:10285"/>
        <dbReference type="Rhea" id="RHEA-COMP:10286"/>
        <dbReference type="ChEBI" id="CHEBI:15378"/>
        <dbReference type="ChEBI" id="CHEBI:57856"/>
        <dbReference type="ChEBI" id="CHEBI:59789"/>
        <dbReference type="ChEBI" id="CHEBI:74495"/>
        <dbReference type="ChEBI" id="CHEBI:82748"/>
        <dbReference type="EC" id="2.1.1.198"/>
    </reaction>
</comment>
<dbReference type="InterPro" id="IPR018063">
    <property type="entry name" value="SAM_MeTrfase_RsmI_CS"/>
</dbReference>
<keyword evidence="5 6" id="KW-0949">S-adenosyl-L-methionine</keyword>
<evidence type="ECO:0000256" key="7">
    <source>
        <dbReference type="SAM" id="MobiDB-lite"/>
    </source>
</evidence>
<proteinExistence type="inferred from homology"/>
<comment type="function">
    <text evidence="6">Catalyzes the 2'-O-methylation of the ribose of cytidine 1402 (C1402) in 16S rRNA.</text>
</comment>
<feature type="compositionally biased region" description="Polar residues" evidence="7">
    <location>
        <begin position="1"/>
        <end position="11"/>
    </location>
</feature>
<dbReference type="EC" id="2.1.1.198" evidence="6"/>
<dbReference type="NCBIfam" id="TIGR00096">
    <property type="entry name" value="16S rRNA (cytidine(1402)-2'-O)-methyltransferase"/>
    <property type="match status" value="1"/>
</dbReference>
<evidence type="ECO:0000256" key="4">
    <source>
        <dbReference type="ARBA" id="ARBA00022679"/>
    </source>
</evidence>
<dbReference type="InterPro" id="IPR014777">
    <property type="entry name" value="4pyrrole_Mease_sub1"/>
</dbReference>
<dbReference type="EnsemblBacteria" id="ABC24487">
    <property type="protein sequence ID" value="ABC24487"/>
    <property type="gene ID" value="Rru_A3693"/>
</dbReference>
<evidence type="ECO:0000256" key="5">
    <source>
        <dbReference type="ARBA" id="ARBA00022691"/>
    </source>
</evidence>
<evidence type="ECO:0000256" key="6">
    <source>
        <dbReference type="HAMAP-Rule" id="MF_01877"/>
    </source>
</evidence>
<dbReference type="eggNOG" id="COG0313">
    <property type="taxonomic scope" value="Bacteria"/>
</dbReference>
<dbReference type="PIRSF" id="PIRSF005917">
    <property type="entry name" value="MTase_YraL"/>
    <property type="match status" value="1"/>
</dbReference>
<reference evidence="10 11" key="1">
    <citation type="journal article" date="2011" name="Stand. Genomic Sci.">
        <title>Complete genome sequence of Rhodospirillum rubrum type strain (S1).</title>
        <authorList>
            <person name="Munk A.C."/>
            <person name="Copeland A."/>
            <person name="Lucas S."/>
            <person name="Lapidus A."/>
            <person name="Del Rio T.G."/>
            <person name="Barry K."/>
            <person name="Detter J.C."/>
            <person name="Hammon N."/>
            <person name="Israni S."/>
            <person name="Pitluck S."/>
            <person name="Brettin T."/>
            <person name="Bruce D."/>
            <person name="Han C."/>
            <person name="Tapia R."/>
            <person name="Gilna P."/>
            <person name="Schmutz J."/>
            <person name="Larimer F."/>
            <person name="Land M."/>
            <person name="Kyrpides N.C."/>
            <person name="Mavromatis K."/>
            <person name="Richardson P."/>
            <person name="Rohde M."/>
            <person name="Goker M."/>
            <person name="Klenk H.P."/>
            <person name="Zhang Y."/>
            <person name="Roberts G.P."/>
            <person name="Reslewic S."/>
            <person name="Schwartz D.C."/>
        </authorList>
    </citation>
    <scope>NUCLEOTIDE SEQUENCE [LARGE SCALE GENOMIC DNA]</scope>
    <source>
        <strain evidence="11">ATCC 11170 / ATH 1.1.1 / DSM 467 / LMG 4362 / NCIMB 8255 / S1</strain>
    </source>
</reference>
<evidence type="ECO:0000259" key="8">
    <source>
        <dbReference type="Pfam" id="PF00590"/>
    </source>
</evidence>
<dbReference type="InterPro" id="IPR014776">
    <property type="entry name" value="4pyrrole_Mease_sub2"/>
</dbReference>
<dbReference type="EMBL" id="CP000230">
    <property type="protein sequence ID" value="ABC24487.1"/>
    <property type="molecule type" value="Genomic_DNA"/>
</dbReference>
<dbReference type="STRING" id="269796.Rru_A3693"/>
<dbReference type="GO" id="GO:0005737">
    <property type="term" value="C:cytoplasm"/>
    <property type="evidence" value="ECO:0007669"/>
    <property type="project" value="UniProtKB-SubCell"/>
</dbReference>
<sequence>MSDTISDQQPTHAPPGRQLAPGLHLVGTPIGNMGDISARAIDALAGADLVACEDTRVTGGLLHRLGVSAKLTPYHEHNADAARPALLAKLAEGAAIVLVSDAGMPLVSDPGYRLVRACHEAGIRVTAVPGPSAVLTALALAGLPTDRFQFVGFPPPKPGKLGTFCAELAEVRATLVLFEGVSRLDRTLAALAKALGDREAAVCRELTKLHEEVRRGTLDTLAAHYAEAGPPKGEAVIVIAPPDAAAPPSAGVLDDRLRQLLDAGESVRSAAERLAAESGVARRALYRRALELAGKADAEDRERPGER</sequence>
<evidence type="ECO:0000256" key="1">
    <source>
        <dbReference type="ARBA" id="ARBA00022490"/>
    </source>
</evidence>
<gene>
    <name evidence="6" type="primary">rsmI</name>
    <name evidence="10" type="ordered locus">Rru_A3693</name>
</gene>
<evidence type="ECO:0000256" key="2">
    <source>
        <dbReference type="ARBA" id="ARBA00022552"/>
    </source>
</evidence>
<dbReference type="PANTHER" id="PTHR46111:SF1">
    <property type="entry name" value="RIBOSOMAL RNA SMALL SUBUNIT METHYLTRANSFERASE I"/>
    <property type="match status" value="1"/>
</dbReference>
<feature type="domain" description="Tetrapyrrole methylase" evidence="8">
    <location>
        <begin position="23"/>
        <end position="221"/>
    </location>
</feature>
<dbReference type="PROSITE" id="PS01296">
    <property type="entry name" value="RSMI"/>
    <property type="match status" value="1"/>
</dbReference>
<feature type="domain" description="RsmI HTH" evidence="9">
    <location>
        <begin position="255"/>
        <end position="292"/>
    </location>
</feature>
<dbReference type="Proteomes" id="UP000001929">
    <property type="component" value="Chromosome"/>
</dbReference>
<keyword evidence="1 6" id="KW-0963">Cytoplasm</keyword>
<feature type="region of interest" description="Disordered" evidence="7">
    <location>
        <begin position="1"/>
        <end position="21"/>
    </location>
</feature>
<comment type="similarity">
    <text evidence="6">Belongs to the methyltransferase superfamily. RsmI family.</text>
</comment>
<keyword evidence="11" id="KW-1185">Reference proteome</keyword>
<organism evidence="10 11">
    <name type="scientific">Rhodospirillum rubrum (strain ATCC 11170 / ATH 1.1.1 / DSM 467 / LMG 4362 / NCIMB 8255 / S1)</name>
    <dbReference type="NCBI Taxonomy" id="269796"/>
    <lineage>
        <taxon>Bacteria</taxon>
        <taxon>Pseudomonadati</taxon>
        <taxon>Pseudomonadota</taxon>
        <taxon>Alphaproteobacteria</taxon>
        <taxon>Rhodospirillales</taxon>
        <taxon>Rhodospirillaceae</taxon>
        <taxon>Rhodospirillum</taxon>
    </lineage>
</organism>
<comment type="subcellular location">
    <subcellularLocation>
        <location evidence="6">Cytoplasm</location>
    </subcellularLocation>
</comment>
<keyword evidence="2 6" id="KW-0698">rRNA processing</keyword>
<dbReference type="KEGG" id="rru:Rru_A3693"/>
<dbReference type="Pfam" id="PF00590">
    <property type="entry name" value="TP_methylase"/>
    <property type="match status" value="1"/>
</dbReference>
<dbReference type="Gene3D" id="3.30.950.10">
    <property type="entry name" value="Methyltransferase, Cobalt-precorrin-4 Transmethylase, Domain 2"/>
    <property type="match status" value="1"/>
</dbReference>